<dbReference type="Gene3D" id="3.40.470.10">
    <property type="entry name" value="Uracil-DNA glycosylase-like domain"/>
    <property type="match status" value="1"/>
</dbReference>
<dbReference type="GO" id="GO:0004844">
    <property type="term" value="F:uracil DNA N-glycosylase activity"/>
    <property type="evidence" value="ECO:0007669"/>
    <property type="project" value="TreeGrafter"/>
</dbReference>
<organism evidence="5 6">
    <name type="scientific">Egibacter rhizosphaerae</name>
    <dbReference type="NCBI Taxonomy" id="1670831"/>
    <lineage>
        <taxon>Bacteria</taxon>
        <taxon>Bacillati</taxon>
        <taxon>Actinomycetota</taxon>
        <taxon>Nitriliruptoria</taxon>
        <taxon>Egibacterales</taxon>
        <taxon>Egibacteraceae</taxon>
        <taxon>Egibacter</taxon>
    </lineage>
</organism>
<evidence type="ECO:0000256" key="3">
    <source>
        <dbReference type="ARBA" id="ARBA00023204"/>
    </source>
</evidence>
<keyword evidence="1" id="KW-0227">DNA damage</keyword>
<dbReference type="GO" id="GO:0006285">
    <property type="term" value="P:base-excision repair, AP site formation"/>
    <property type="evidence" value="ECO:0007669"/>
    <property type="project" value="InterPro"/>
</dbReference>
<dbReference type="PROSITE" id="PS51257">
    <property type="entry name" value="PROKAR_LIPOPROTEIN"/>
    <property type="match status" value="1"/>
</dbReference>
<dbReference type="CDD" id="cd10028">
    <property type="entry name" value="UDG-F2_TDG_MUG"/>
    <property type="match status" value="1"/>
</dbReference>
<dbReference type="SMART" id="SM00987">
    <property type="entry name" value="UreE_C"/>
    <property type="match status" value="1"/>
</dbReference>
<evidence type="ECO:0000313" key="6">
    <source>
        <dbReference type="Proteomes" id="UP000291469"/>
    </source>
</evidence>
<keyword evidence="3" id="KW-0234">DNA repair</keyword>
<evidence type="ECO:0000259" key="4">
    <source>
        <dbReference type="SMART" id="SM00986"/>
    </source>
</evidence>
<gene>
    <name evidence="5" type="ORF">ER308_07640</name>
</gene>
<keyword evidence="2" id="KW-0378">Hydrolase</keyword>
<reference evidence="5 6" key="1">
    <citation type="submission" date="2019-01" db="EMBL/GenBank/DDBJ databases">
        <title>Egibacter rhizosphaerae EGI 80759T.</title>
        <authorList>
            <person name="Chen D.-D."/>
            <person name="Tian Y."/>
            <person name="Jiao J.-Y."/>
            <person name="Zhang X.-T."/>
            <person name="Zhang Y.-G."/>
            <person name="Zhang Y."/>
            <person name="Xiao M."/>
            <person name="Shu W.-S."/>
            <person name="Li W.-J."/>
        </authorList>
    </citation>
    <scope>NUCLEOTIDE SEQUENCE [LARGE SCALE GENOMIC DNA]</scope>
    <source>
        <strain evidence="5 6">EGI 80759</strain>
    </source>
</reference>
<dbReference type="InterPro" id="IPR005122">
    <property type="entry name" value="Uracil-DNA_glycosylase-like"/>
</dbReference>
<dbReference type="SUPFAM" id="SSF52141">
    <property type="entry name" value="Uracil-DNA glycosylase-like"/>
    <property type="match status" value="1"/>
</dbReference>
<dbReference type="SMART" id="SM00986">
    <property type="entry name" value="UDG"/>
    <property type="match status" value="1"/>
</dbReference>
<name>A0A411YL61_9ACTN</name>
<protein>
    <submittedName>
        <fullName evidence="5">Mismatch-specific DNA-glycosylase</fullName>
    </submittedName>
</protein>
<dbReference type="PANTHER" id="PTHR12159">
    <property type="entry name" value="G/T AND G/U MISMATCH-SPECIFIC DNA GLYCOSYLASE"/>
    <property type="match status" value="1"/>
</dbReference>
<dbReference type="KEGG" id="erz:ER308_07640"/>
<evidence type="ECO:0000256" key="1">
    <source>
        <dbReference type="ARBA" id="ARBA00022763"/>
    </source>
</evidence>
<dbReference type="PANTHER" id="PTHR12159:SF9">
    <property type="entry name" value="G_T MISMATCH-SPECIFIC THYMINE DNA GLYCOSYLASE"/>
    <property type="match status" value="1"/>
</dbReference>
<keyword evidence="6" id="KW-1185">Reference proteome</keyword>
<dbReference type="AlphaFoldDB" id="A0A411YL61"/>
<dbReference type="Pfam" id="PF03167">
    <property type="entry name" value="UDG"/>
    <property type="match status" value="1"/>
</dbReference>
<dbReference type="InterPro" id="IPR036895">
    <property type="entry name" value="Uracil-DNA_glycosylase-like_sf"/>
</dbReference>
<dbReference type="OrthoDB" id="9799921at2"/>
<evidence type="ECO:0000313" key="5">
    <source>
        <dbReference type="EMBL" id="QBI21954.1"/>
    </source>
</evidence>
<accession>A0A411YL61</accession>
<dbReference type="GO" id="GO:0008263">
    <property type="term" value="F:pyrimidine-specific mismatch base pair DNA N-glycosylase activity"/>
    <property type="evidence" value="ECO:0007669"/>
    <property type="project" value="TreeGrafter"/>
</dbReference>
<dbReference type="InterPro" id="IPR015637">
    <property type="entry name" value="MUG/TDG"/>
</dbReference>
<sequence>MRHPSGGPLPDIGRPGIALLLCGINPGTTSGTQGCHFAGPSNRFWRALADAGLTSRRLRPSEQDLLPAFGIGLTNLCPRTTTRASEVSADELRGGAARLRRLAADWRPRVVAVLGVTAFRVAFERPDARVGPQNDPPGWWVLHNPSGLNAHATPAEHAQSLRTAGRAAGLIVDA</sequence>
<proteinExistence type="predicted"/>
<evidence type="ECO:0000256" key="2">
    <source>
        <dbReference type="ARBA" id="ARBA00022801"/>
    </source>
</evidence>
<feature type="domain" description="Uracil-DNA glycosylase-like" evidence="4">
    <location>
        <begin position="10"/>
        <end position="165"/>
    </location>
</feature>
<dbReference type="EMBL" id="CP036402">
    <property type="protein sequence ID" value="QBI21954.1"/>
    <property type="molecule type" value="Genomic_DNA"/>
</dbReference>
<dbReference type="Proteomes" id="UP000291469">
    <property type="component" value="Chromosome"/>
</dbReference>